<dbReference type="EMBL" id="LAZR01046201">
    <property type="protein sequence ID" value="KKK97089.1"/>
    <property type="molecule type" value="Genomic_DNA"/>
</dbReference>
<proteinExistence type="predicted"/>
<gene>
    <name evidence="1" type="ORF">LCGC14_2656260</name>
</gene>
<accession>A0A0F9C3N2</accession>
<name>A0A0F9C3N2_9ZZZZ</name>
<sequence>MNRVIAPKRLAFGIIAATLALSGLPASAASAKPGDRAAAVVDVTKVTGGLALILGPADGPLAAELARDGKFLVLALASDEKPLDAARRLLHARGLYGQASVQVLAGCDHLIAGDCAEVHDNIPEYSG</sequence>
<reference evidence="1" key="1">
    <citation type="journal article" date="2015" name="Nature">
        <title>Complex archaea that bridge the gap between prokaryotes and eukaryotes.</title>
        <authorList>
            <person name="Spang A."/>
            <person name="Saw J.H."/>
            <person name="Jorgensen S.L."/>
            <person name="Zaremba-Niedzwiedzka K."/>
            <person name="Martijn J."/>
            <person name="Lind A.E."/>
            <person name="van Eijk R."/>
            <person name="Schleper C."/>
            <person name="Guy L."/>
            <person name="Ettema T.J."/>
        </authorList>
    </citation>
    <scope>NUCLEOTIDE SEQUENCE</scope>
</reference>
<feature type="non-terminal residue" evidence="1">
    <location>
        <position position="127"/>
    </location>
</feature>
<evidence type="ECO:0000313" key="1">
    <source>
        <dbReference type="EMBL" id="KKK97089.1"/>
    </source>
</evidence>
<organism evidence="1">
    <name type="scientific">marine sediment metagenome</name>
    <dbReference type="NCBI Taxonomy" id="412755"/>
    <lineage>
        <taxon>unclassified sequences</taxon>
        <taxon>metagenomes</taxon>
        <taxon>ecological metagenomes</taxon>
    </lineage>
</organism>
<protein>
    <submittedName>
        <fullName evidence="1">Uncharacterized protein</fullName>
    </submittedName>
</protein>
<dbReference type="AlphaFoldDB" id="A0A0F9C3N2"/>
<comment type="caution">
    <text evidence="1">The sequence shown here is derived from an EMBL/GenBank/DDBJ whole genome shotgun (WGS) entry which is preliminary data.</text>
</comment>